<feature type="region of interest" description="Disordered" evidence="1">
    <location>
        <begin position="1"/>
        <end position="24"/>
    </location>
</feature>
<name>A0A8D2QAL0_ZONAL</name>
<reference evidence="3" key="2">
    <citation type="submission" date="2025-09" db="UniProtKB">
        <authorList>
            <consortium name="Ensembl"/>
        </authorList>
    </citation>
    <scope>IDENTIFICATION</scope>
</reference>
<feature type="compositionally biased region" description="Polar residues" evidence="1">
    <location>
        <begin position="12"/>
        <end position="24"/>
    </location>
</feature>
<dbReference type="InterPro" id="IPR003597">
    <property type="entry name" value="Ig_C1-set"/>
</dbReference>
<feature type="region of interest" description="Disordered" evidence="1">
    <location>
        <begin position="54"/>
        <end position="75"/>
    </location>
</feature>
<feature type="domain" description="Ig-like" evidence="2">
    <location>
        <begin position="10"/>
        <end position="104"/>
    </location>
</feature>
<feature type="compositionally biased region" description="Pro residues" evidence="1">
    <location>
        <begin position="1"/>
        <end position="10"/>
    </location>
</feature>
<dbReference type="InterPro" id="IPR050160">
    <property type="entry name" value="MHC/Immunoglobulin"/>
</dbReference>
<dbReference type="SUPFAM" id="SSF48726">
    <property type="entry name" value="Immunoglobulin"/>
    <property type="match status" value="1"/>
</dbReference>
<evidence type="ECO:0000259" key="2">
    <source>
        <dbReference type="PROSITE" id="PS50835"/>
    </source>
</evidence>
<dbReference type="AlphaFoldDB" id="A0A8D2QAL0"/>
<accession>A0A8D2QAL0</accession>
<reference evidence="3" key="1">
    <citation type="submission" date="2025-08" db="UniProtKB">
        <authorList>
            <consortium name="Ensembl"/>
        </authorList>
    </citation>
    <scope>IDENTIFICATION</scope>
</reference>
<dbReference type="PROSITE" id="PS50835">
    <property type="entry name" value="IG_LIKE"/>
    <property type="match status" value="1"/>
</dbReference>
<dbReference type="InterPro" id="IPR007110">
    <property type="entry name" value="Ig-like_dom"/>
</dbReference>
<dbReference type="Pfam" id="PF07654">
    <property type="entry name" value="C1-set"/>
    <property type="match status" value="1"/>
</dbReference>
<evidence type="ECO:0000256" key="1">
    <source>
        <dbReference type="SAM" id="MobiDB-lite"/>
    </source>
</evidence>
<dbReference type="Gene3D" id="2.60.40.10">
    <property type="entry name" value="Immunoglobulins"/>
    <property type="match status" value="1"/>
</dbReference>
<protein>
    <recommendedName>
        <fullName evidence="2">Ig-like domain-containing protein</fullName>
    </recommendedName>
</protein>
<evidence type="ECO:0000313" key="4">
    <source>
        <dbReference type="Proteomes" id="UP000694413"/>
    </source>
</evidence>
<proteinExistence type="predicted"/>
<sequence>VSPRALPLPPNVSISLVPPSSSQPGPGRLLCSVMDFYPAAIQVRWFQGEQELSEHVGGHRRGPQRGLDLPAAGAAGNHPRRGLSYSCQVEHASPGNTVETSCVSLSHVAPPGDHVPW</sequence>
<dbReference type="InterPro" id="IPR013783">
    <property type="entry name" value="Ig-like_fold"/>
</dbReference>
<dbReference type="Ensembl" id="ENSZALT00000003344.1">
    <property type="protein sequence ID" value="ENSZALP00000001818.1"/>
    <property type="gene ID" value="ENSZALG00000002158.1"/>
</dbReference>
<dbReference type="InterPro" id="IPR036179">
    <property type="entry name" value="Ig-like_dom_sf"/>
</dbReference>
<keyword evidence="4" id="KW-1185">Reference proteome</keyword>
<dbReference type="Proteomes" id="UP000694413">
    <property type="component" value="Unassembled WGS sequence"/>
</dbReference>
<dbReference type="PANTHER" id="PTHR19944">
    <property type="entry name" value="MHC CLASS II-RELATED"/>
    <property type="match status" value="1"/>
</dbReference>
<organism evidence="3 4">
    <name type="scientific">Zonotrichia albicollis</name>
    <name type="common">White-throated sparrow</name>
    <name type="synonym">Fringilla albicollis</name>
    <dbReference type="NCBI Taxonomy" id="44394"/>
    <lineage>
        <taxon>Eukaryota</taxon>
        <taxon>Metazoa</taxon>
        <taxon>Chordata</taxon>
        <taxon>Craniata</taxon>
        <taxon>Vertebrata</taxon>
        <taxon>Euteleostomi</taxon>
        <taxon>Archelosauria</taxon>
        <taxon>Archosauria</taxon>
        <taxon>Dinosauria</taxon>
        <taxon>Saurischia</taxon>
        <taxon>Theropoda</taxon>
        <taxon>Coelurosauria</taxon>
        <taxon>Aves</taxon>
        <taxon>Neognathae</taxon>
        <taxon>Neoaves</taxon>
        <taxon>Telluraves</taxon>
        <taxon>Australaves</taxon>
        <taxon>Passeriformes</taxon>
        <taxon>Passerellidae</taxon>
        <taxon>Zonotrichia</taxon>
    </lineage>
</organism>
<evidence type="ECO:0000313" key="3">
    <source>
        <dbReference type="Ensembl" id="ENSZALP00000001818.1"/>
    </source>
</evidence>